<dbReference type="NCBIfam" id="TIGR03828">
    <property type="entry name" value="pfkB"/>
    <property type="match status" value="1"/>
</dbReference>
<dbReference type="EC" id="2.7.1.144" evidence="7"/>
<dbReference type="InterPro" id="IPR029056">
    <property type="entry name" value="Ribokinase-like"/>
</dbReference>
<evidence type="ECO:0000256" key="1">
    <source>
        <dbReference type="ARBA" id="ARBA00005380"/>
    </source>
</evidence>
<dbReference type="PATRIC" id="fig|908809.3.peg.1999"/>
<keyword evidence="11" id="KW-1185">Reference proteome</keyword>
<evidence type="ECO:0000313" key="10">
    <source>
        <dbReference type="EMBL" id="KRQ86157.1"/>
    </source>
</evidence>
<dbReference type="PANTHER" id="PTHR46566">
    <property type="entry name" value="1-PHOSPHOFRUCTOKINASE-RELATED"/>
    <property type="match status" value="1"/>
</dbReference>
<dbReference type="EMBL" id="LKHP01000014">
    <property type="protein sequence ID" value="KRQ86157.1"/>
    <property type="molecule type" value="Genomic_DNA"/>
</dbReference>
<dbReference type="STRING" id="908809.ABG79_01998"/>
<comment type="caution">
    <text evidence="10">The sequence shown here is derived from an EMBL/GenBank/DDBJ whole genome shotgun (WGS) entry which is preliminary data.</text>
</comment>
<protein>
    <recommendedName>
        <fullName evidence="7">Tagatose-6-phosphate kinase</fullName>
        <ecNumber evidence="7">2.7.1.144</ecNumber>
    </recommendedName>
</protein>
<dbReference type="NCBIfam" id="TIGR03168">
    <property type="entry name" value="1-PFK"/>
    <property type="match status" value="1"/>
</dbReference>
<dbReference type="GO" id="GO:0005988">
    <property type="term" value="P:lactose metabolic process"/>
    <property type="evidence" value="ECO:0007669"/>
    <property type="project" value="UniProtKB-KW"/>
</dbReference>
<evidence type="ECO:0000256" key="3">
    <source>
        <dbReference type="ARBA" id="ARBA00022741"/>
    </source>
</evidence>
<dbReference type="CDD" id="cd01164">
    <property type="entry name" value="FruK_PfkB_like"/>
    <property type="match status" value="1"/>
</dbReference>
<dbReference type="GO" id="GO:0005829">
    <property type="term" value="C:cytosol"/>
    <property type="evidence" value="ECO:0007669"/>
    <property type="project" value="TreeGrafter"/>
</dbReference>
<evidence type="ECO:0000256" key="7">
    <source>
        <dbReference type="PIRNR" id="PIRNR000535"/>
    </source>
</evidence>
<dbReference type="AlphaFoldDB" id="A0A0R3JV58"/>
<evidence type="ECO:0000256" key="6">
    <source>
        <dbReference type="ARBA" id="ARBA00047745"/>
    </source>
</evidence>
<dbReference type="InterPro" id="IPR002173">
    <property type="entry name" value="Carboh/pur_kinase_PfkB_CS"/>
</dbReference>
<name>A0A0R3JV58_CALMK</name>
<comment type="catalytic activity">
    <reaction evidence="7">
        <text>D-tagatofuranose 6-phosphate + ATP = D-tagatofuranose 1,6-bisphosphate + ADP + H(+)</text>
        <dbReference type="Rhea" id="RHEA:12420"/>
        <dbReference type="ChEBI" id="CHEBI:15378"/>
        <dbReference type="ChEBI" id="CHEBI:30616"/>
        <dbReference type="ChEBI" id="CHEBI:58694"/>
        <dbReference type="ChEBI" id="CHEBI:58695"/>
        <dbReference type="ChEBI" id="CHEBI:456216"/>
        <dbReference type="EC" id="2.7.1.144"/>
    </reaction>
</comment>
<dbReference type="InterPro" id="IPR022463">
    <property type="entry name" value="1-PFruKinase"/>
</dbReference>
<keyword evidence="7" id="KW-0423">Lactose metabolism</keyword>
<comment type="similarity">
    <text evidence="7">Belongs to the carbohydrate kinase PfkB family. LacC subfamily.</text>
</comment>
<gene>
    <name evidence="10" type="primary">lacC</name>
    <name evidence="10" type="ORF">ABG79_01998</name>
</gene>
<keyword evidence="4 8" id="KW-0418">Kinase</keyword>
<dbReference type="RefSeq" id="WP_057979314.1">
    <property type="nucleotide sequence ID" value="NZ_LKHP01000014.1"/>
</dbReference>
<evidence type="ECO:0000256" key="5">
    <source>
        <dbReference type="ARBA" id="ARBA00022840"/>
    </source>
</evidence>
<evidence type="ECO:0000256" key="2">
    <source>
        <dbReference type="ARBA" id="ARBA00022679"/>
    </source>
</evidence>
<dbReference type="SUPFAM" id="SSF53613">
    <property type="entry name" value="Ribokinase-like"/>
    <property type="match status" value="1"/>
</dbReference>
<evidence type="ECO:0000259" key="9">
    <source>
        <dbReference type="Pfam" id="PF00294"/>
    </source>
</evidence>
<comment type="function">
    <text evidence="8">Catalyzes the ATP-dependent phosphorylation of fructose-l-phosphate to fructose-l,6-bisphosphate.</text>
</comment>
<proteinExistence type="inferred from homology"/>
<dbReference type="Pfam" id="PF00294">
    <property type="entry name" value="PfkB"/>
    <property type="match status" value="1"/>
</dbReference>
<dbReference type="GO" id="GO:0044281">
    <property type="term" value="P:small molecule metabolic process"/>
    <property type="evidence" value="ECO:0007669"/>
    <property type="project" value="UniProtKB-ARBA"/>
</dbReference>
<sequence length="309" mass="34034">MIYTVTLNPAFDKTIYLDELIKGHVNRSVKSIMDIGGKGINVSKVIKSLGGESIALGFIGDENKDKFIKCLNSMGIKNDLVFVAGETRTNIKIVETKANIYTDINQRGFSITPEDLEELLSKLRSYAREGDIFVLSGSLPAGVDNDVYMNLINILKEKGAIIILDADGEALKNGLAAKPDIVKPNINELRMIYEFDDDFNSIVSVGREIIKQGVKKVIISMGNKGAFYIIEDEVFYAKPQRVEVKSTVGAGDSMVAAISFGISKYMEDKEIFKLAVSSATAAIIEEGTKAPSRENVDELMKKVSIERWM</sequence>
<dbReference type="GO" id="GO:0016052">
    <property type="term" value="P:carbohydrate catabolic process"/>
    <property type="evidence" value="ECO:0007669"/>
    <property type="project" value="UniProtKB-ARBA"/>
</dbReference>
<evidence type="ECO:0000256" key="4">
    <source>
        <dbReference type="ARBA" id="ARBA00022777"/>
    </source>
</evidence>
<accession>A0A0R3JV58</accession>
<dbReference type="GO" id="GO:2001059">
    <property type="term" value="P:D-tagatose 6-phosphate catabolic process"/>
    <property type="evidence" value="ECO:0007669"/>
    <property type="project" value="UniProtKB-UniPathway"/>
</dbReference>
<dbReference type="PIRSF" id="PIRSF000535">
    <property type="entry name" value="1PFK/6PFK/LacC"/>
    <property type="match status" value="1"/>
</dbReference>
<dbReference type="GO" id="GO:0008662">
    <property type="term" value="F:1-phosphofructokinase activity"/>
    <property type="evidence" value="ECO:0007669"/>
    <property type="project" value="UniProtKB-UniRule"/>
</dbReference>
<comment type="pathway">
    <text evidence="7">Carbohydrate metabolism; D-tagatose 6-phosphate degradation; D-glyceraldehyde 3-phosphate and glycerone phosphate from D-tagatose 6-phosphate: step 1/2.</text>
</comment>
<comment type="catalytic activity">
    <reaction evidence="6 8">
        <text>beta-D-fructose 1-phosphate + ATP = beta-D-fructose 1,6-bisphosphate + ADP + H(+)</text>
        <dbReference type="Rhea" id="RHEA:14213"/>
        <dbReference type="ChEBI" id="CHEBI:15378"/>
        <dbReference type="ChEBI" id="CHEBI:30616"/>
        <dbReference type="ChEBI" id="CHEBI:32966"/>
        <dbReference type="ChEBI" id="CHEBI:138881"/>
        <dbReference type="ChEBI" id="CHEBI:456216"/>
        <dbReference type="EC" id="2.7.1.56"/>
    </reaction>
</comment>
<keyword evidence="2 7" id="KW-0808">Transferase</keyword>
<dbReference type="FunFam" id="3.40.1190.20:FF:000001">
    <property type="entry name" value="Phosphofructokinase"/>
    <property type="match status" value="1"/>
</dbReference>
<dbReference type="GO" id="GO:0005524">
    <property type="term" value="F:ATP binding"/>
    <property type="evidence" value="ECO:0007669"/>
    <property type="project" value="UniProtKB-UniRule"/>
</dbReference>
<dbReference type="PROSITE" id="PS00584">
    <property type="entry name" value="PFKB_KINASES_2"/>
    <property type="match status" value="1"/>
</dbReference>
<comment type="similarity">
    <text evidence="1">Belongs to the carbohydrate kinase pfkB family.</text>
</comment>
<dbReference type="PANTHER" id="PTHR46566:SF1">
    <property type="entry name" value="1-PHOSPHOFRUCTOKINASE"/>
    <property type="match status" value="1"/>
</dbReference>
<evidence type="ECO:0000256" key="8">
    <source>
        <dbReference type="RuleBase" id="RU369061"/>
    </source>
</evidence>
<dbReference type="OrthoDB" id="9801219at2"/>
<keyword evidence="5 7" id="KW-0067">ATP-binding</keyword>
<dbReference type="InterPro" id="IPR011611">
    <property type="entry name" value="PfkB_dom"/>
</dbReference>
<dbReference type="GO" id="GO:0009024">
    <property type="term" value="F:tagatose-6-phosphate kinase activity"/>
    <property type="evidence" value="ECO:0007669"/>
    <property type="project" value="UniProtKB-EC"/>
</dbReference>
<dbReference type="Proteomes" id="UP000052015">
    <property type="component" value="Unassembled WGS sequence"/>
</dbReference>
<dbReference type="InterPro" id="IPR017583">
    <property type="entry name" value="Tagatose/fructose_Pkinase"/>
</dbReference>
<dbReference type="UniPathway" id="UPA00704">
    <property type="reaction ID" value="UER00715"/>
</dbReference>
<reference evidence="10 11" key="1">
    <citation type="submission" date="2015-09" db="EMBL/GenBank/DDBJ databases">
        <title>Draft genome sequence of a Caloramator mitchellensis, a moderate thermophile from the Great Artesian Basin of Australia.</title>
        <authorList>
            <person name="Patel B.K."/>
        </authorList>
    </citation>
    <scope>NUCLEOTIDE SEQUENCE [LARGE SCALE GENOMIC DNA]</scope>
    <source>
        <strain evidence="10 11">VF08</strain>
    </source>
</reference>
<feature type="domain" description="Carbohydrate kinase PfkB" evidence="9">
    <location>
        <begin position="8"/>
        <end position="292"/>
    </location>
</feature>
<keyword evidence="3 7" id="KW-0547">Nucleotide-binding</keyword>
<evidence type="ECO:0000313" key="11">
    <source>
        <dbReference type="Proteomes" id="UP000052015"/>
    </source>
</evidence>
<dbReference type="Gene3D" id="3.40.1190.20">
    <property type="match status" value="1"/>
</dbReference>
<dbReference type="PROSITE" id="PS00583">
    <property type="entry name" value="PFKB_KINASES_1"/>
    <property type="match status" value="1"/>
</dbReference>
<organism evidence="10 11">
    <name type="scientific">Caloramator mitchellensis</name>
    <dbReference type="NCBI Taxonomy" id="908809"/>
    <lineage>
        <taxon>Bacteria</taxon>
        <taxon>Bacillati</taxon>
        <taxon>Bacillota</taxon>
        <taxon>Clostridia</taxon>
        <taxon>Eubacteriales</taxon>
        <taxon>Clostridiaceae</taxon>
        <taxon>Caloramator</taxon>
    </lineage>
</organism>